<evidence type="ECO:0000256" key="1">
    <source>
        <dbReference type="ARBA" id="ARBA00005857"/>
    </source>
</evidence>
<name>A0ABW1T0H1_9ACTN</name>
<reference evidence="6" key="1">
    <citation type="journal article" date="2019" name="Int. J. Syst. Evol. Microbiol.">
        <title>The Global Catalogue of Microorganisms (GCM) 10K type strain sequencing project: providing services to taxonomists for standard genome sequencing and annotation.</title>
        <authorList>
            <consortium name="The Broad Institute Genomics Platform"/>
            <consortium name="The Broad Institute Genome Sequencing Center for Infectious Disease"/>
            <person name="Wu L."/>
            <person name="Ma J."/>
        </authorList>
    </citation>
    <scope>NUCLEOTIDE SEQUENCE [LARGE SCALE GENOMIC DNA]</scope>
    <source>
        <strain evidence="6">CGMCC 4.7317</strain>
    </source>
</reference>
<evidence type="ECO:0000313" key="6">
    <source>
        <dbReference type="Proteomes" id="UP001596138"/>
    </source>
</evidence>
<keyword evidence="4" id="KW-0802">TPR repeat</keyword>
<dbReference type="Proteomes" id="UP001596138">
    <property type="component" value="Unassembled WGS sequence"/>
</dbReference>
<dbReference type="Gene3D" id="1.25.40.10">
    <property type="entry name" value="Tetratricopeptide repeat domain"/>
    <property type="match status" value="1"/>
</dbReference>
<comment type="similarity">
    <text evidence="1">Belongs to the TTC38 family.</text>
</comment>
<dbReference type="InterPro" id="IPR033891">
    <property type="entry name" value="TTC38"/>
</dbReference>
<proteinExistence type="inferred from homology"/>
<dbReference type="PANTHER" id="PTHR16263">
    <property type="entry name" value="TETRATRICOPEPTIDE REPEAT PROTEIN 38"/>
    <property type="match status" value="1"/>
</dbReference>
<evidence type="ECO:0000256" key="3">
    <source>
        <dbReference type="ARBA" id="ARBA00022737"/>
    </source>
</evidence>
<evidence type="ECO:0000313" key="5">
    <source>
        <dbReference type="EMBL" id="MFC6238183.1"/>
    </source>
</evidence>
<evidence type="ECO:0000256" key="2">
    <source>
        <dbReference type="ARBA" id="ARBA00019992"/>
    </source>
</evidence>
<dbReference type="InterPro" id="IPR011990">
    <property type="entry name" value="TPR-like_helical_dom_sf"/>
</dbReference>
<organism evidence="5 6">
    <name type="scientific">Longivirga aurantiaca</name>
    <dbReference type="NCBI Taxonomy" id="1837743"/>
    <lineage>
        <taxon>Bacteria</taxon>
        <taxon>Bacillati</taxon>
        <taxon>Actinomycetota</taxon>
        <taxon>Actinomycetes</taxon>
        <taxon>Sporichthyales</taxon>
        <taxon>Sporichthyaceae</taxon>
        <taxon>Longivirga</taxon>
    </lineage>
</organism>
<dbReference type="CDD" id="cd05804">
    <property type="entry name" value="StaR_like"/>
    <property type="match status" value="1"/>
</dbReference>
<dbReference type="EMBL" id="JBHSTI010000008">
    <property type="protein sequence ID" value="MFC6238183.1"/>
    <property type="molecule type" value="Genomic_DNA"/>
</dbReference>
<dbReference type="PANTHER" id="PTHR16263:SF4">
    <property type="entry name" value="TETRATRICOPEPTIDE REPEAT PROTEIN 38"/>
    <property type="match status" value="1"/>
</dbReference>
<accession>A0ABW1T0H1</accession>
<dbReference type="RefSeq" id="WP_386766171.1">
    <property type="nucleotide sequence ID" value="NZ_JBHSTI010000008.1"/>
</dbReference>
<sequence>MSIDQHGNVLTDADPAAVAAYDDAVDHLLHFRSEVGDSLSTALTIEPGLAMGRVMEAYLGVLGTEPDDVAAAKESLTSYIATTDASGLQPRERQHLAAADALVRGDLVSGGRLLRALVVEHPRDALALAVGHQVDFFTADAPALRDRVGGALSAWTEDDPHLGQLLGMHAFGLEECGLYGRSEDVGLRALELDRSDVWALHAVAHTFEMQGRFAEGRAFLDERAGDWQQGNFLNVHNWWHYCLYLLEAGDTRRPLEIYDAVLHHAESAGLAMEMLDASALLWRLLLEGEDTGSRWTALAEAWDAKVAVPLYSFNDMHAVMAYIGAGRLRDAERLVESRTQWLAGDVDPAVTNVTMTREVGLPVARALVAFAREDYATAVELLAPIRSRVQLFGGSHAQRDAVQRTLLEAAIRAGRLDLARTLVSERLGINPCSPYSWLKRATVVQALGDEVGADLARAEAEALRTAR</sequence>
<evidence type="ECO:0000256" key="4">
    <source>
        <dbReference type="ARBA" id="ARBA00022803"/>
    </source>
</evidence>
<keyword evidence="3" id="KW-0677">Repeat</keyword>
<protein>
    <recommendedName>
        <fullName evidence="2">Tetratricopeptide repeat protein 38</fullName>
    </recommendedName>
</protein>
<dbReference type="SUPFAM" id="SSF48452">
    <property type="entry name" value="TPR-like"/>
    <property type="match status" value="1"/>
</dbReference>
<gene>
    <name evidence="5" type="ORF">ACFQGU_09855</name>
</gene>
<keyword evidence="6" id="KW-1185">Reference proteome</keyword>
<comment type="caution">
    <text evidence="5">The sequence shown here is derived from an EMBL/GenBank/DDBJ whole genome shotgun (WGS) entry which is preliminary data.</text>
</comment>